<organism evidence="1 2">
    <name type="scientific">Microbotryum saponariae</name>
    <dbReference type="NCBI Taxonomy" id="289078"/>
    <lineage>
        <taxon>Eukaryota</taxon>
        <taxon>Fungi</taxon>
        <taxon>Dikarya</taxon>
        <taxon>Basidiomycota</taxon>
        <taxon>Pucciniomycotina</taxon>
        <taxon>Microbotryomycetes</taxon>
        <taxon>Microbotryales</taxon>
        <taxon>Microbotryaceae</taxon>
        <taxon>Microbotryum</taxon>
    </lineage>
</organism>
<accession>A0A2X0LN65</accession>
<evidence type="ECO:0000313" key="2">
    <source>
        <dbReference type="Proteomes" id="UP000249723"/>
    </source>
</evidence>
<dbReference type="AlphaFoldDB" id="A0A2X0LN65"/>
<name>A0A2X0LN65_9BASI</name>
<proteinExistence type="predicted"/>
<dbReference type="EMBL" id="FMWP01000092">
    <property type="protein sequence ID" value="SCZ97290.1"/>
    <property type="molecule type" value="Genomic_DNA"/>
</dbReference>
<gene>
    <name evidence="1" type="ORF">BZ3500_MVSOF-1268-A1-R1_CHR4-2G07115</name>
</gene>
<keyword evidence="2" id="KW-1185">Reference proteome</keyword>
<evidence type="ECO:0000313" key="1">
    <source>
        <dbReference type="EMBL" id="SCZ97290.1"/>
    </source>
</evidence>
<sequence length="273" mass="29849">MQHRGASDRTLLIEEGPTAVLVVLRGKKFGRGFWLSLYRLPSSAGPDLVRRTWADLALTCTFACPFIFIYLHTSSTFTSTLTSTFTSHHLHLHHHLHLYIDSRLHLHPSPFPITFASTSKHLHLTTFIPCLHLYVCSSPLHLHLRRALISCCSFFDLDLDRQPPLHRTVNLLLTSSTTSTSTSTSTSTFASTSGFGVTGSFLVRQLAVQDVMTGINDESTTLSTKTASTGNAAGQVRLEGGHDGEEVGTCGGSPPRCTATPTGVLFFVFSWFG</sequence>
<dbReference type="Proteomes" id="UP000249723">
    <property type="component" value="Unassembled WGS sequence"/>
</dbReference>
<protein>
    <submittedName>
        <fullName evidence="1">BZ3500_MvSof-1268-A1-R1_Chr4-2g07115 protein</fullName>
    </submittedName>
</protein>
<reference evidence="2" key="1">
    <citation type="submission" date="2016-10" db="EMBL/GenBank/DDBJ databases">
        <authorList>
            <person name="Jeantristanb JTB J.-T."/>
            <person name="Ricardo R."/>
        </authorList>
    </citation>
    <scope>NUCLEOTIDE SEQUENCE [LARGE SCALE GENOMIC DNA]</scope>
</reference>